<feature type="transmembrane region" description="Helical" evidence="12">
    <location>
        <begin position="195"/>
        <end position="215"/>
    </location>
</feature>
<gene>
    <name evidence="13" type="primary">ATP6</name>
</gene>
<dbReference type="GeneID" id="24251415"/>
<keyword evidence="8" id="KW-0406">Ion transport</keyword>
<dbReference type="InterPro" id="IPR045083">
    <property type="entry name" value="ATP_synth_F0_asu_bact/mt"/>
</dbReference>
<evidence type="ECO:0000256" key="11">
    <source>
        <dbReference type="RuleBase" id="RU004450"/>
    </source>
</evidence>
<dbReference type="EMBL" id="KP764765">
    <property type="protein sequence ID" value="AKE07291.1"/>
    <property type="molecule type" value="Genomic_DNA"/>
</dbReference>
<feature type="transmembrane region" description="Helical" evidence="12">
    <location>
        <begin position="14"/>
        <end position="34"/>
    </location>
</feature>
<evidence type="ECO:0000256" key="1">
    <source>
        <dbReference type="ARBA" id="ARBA00004141"/>
    </source>
</evidence>
<dbReference type="SUPFAM" id="SSF81336">
    <property type="entry name" value="F1F0 ATP synthase subunit A"/>
    <property type="match status" value="1"/>
</dbReference>
<keyword evidence="3" id="KW-0813">Transport</keyword>
<feature type="transmembrane region" description="Helical" evidence="12">
    <location>
        <begin position="94"/>
        <end position="116"/>
    </location>
</feature>
<dbReference type="GO" id="GO:0046933">
    <property type="term" value="F:proton-transporting ATP synthase activity, rotational mechanism"/>
    <property type="evidence" value="ECO:0007669"/>
    <property type="project" value="TreeGrafter"/>
</dbReference>
<feature type="transmembrane region" description="Helical" evidence="12">
    <location>
        <begin position="128"/>
        <end position="150"/>
    </location>
</feature>
<dbReference type="PROSITE" id="PS00449">
    <property type="entry name" value="ATPASE_A"/>
    <property type="match status" value="1"/>
</dbReference>
<dbReference type="Gene3D" id="1.20.120.220">
    <property type="entry name" value="ATP synthase, F0 complex, subunit A"/>
    <property type="match status" value="1"/>
</dbReference>
<evidence type="ECO:0000256" key="2">
    <source>
        <dbReference type="ARBA" id="ARBA00006810"/>
    </source>
</evidence>
<keyword evidence="5 12" id="KW-0812">Transmembrane</keyword>
<evidence type="ECO:0000256" key="10">
    <source>
        <dbReference type="ARBA" id="ARBA00023310"/>
    </source>
</evidence>
<dbReference type="CTD" id="4508"/>
<keyword evidence="10" id="KW-0066">ATP synthesis</keyword>
<dbReference type="CDD" id="cd00310">
    <property type="entry name" value="ATP-synt_Fo_a_6"/>
    <property type="match status" value="1"/>
</dbReference>
<dbReference type="PANTHER" id="PTHR11410">
    <property type="entry name" value="ATP SYNTHASE SUBUNIT A"/>
    <property type="match status" value="1"/>
</dbReference>
<dbReference type="InterPro" id="IPR000568">
    <property type="entry name" value="ATP_synth_F0_asu"/>
</dbReference>
<evidence type="ECO:0000256" key="7">
    <source>
        <dbReference type="ARBA" id="ARBA00022989"/>
    </source>
</evidence>
<evidence type="ECO:0000256" key="5">
    <source>
        <dbReference type="ARBA" id="ARBA00022692"/>
    </source>
</evidence>
<feature type="transmembrane region" description="Helical" evidence="12">
    <location>
        <begin position="66"/>
        <end position="88"/>
    </location>
</feature>
<sequence>MFTDLFSALDCMQIGWMSFFLWVIPMLTAGVFLISNSWAQSNSKIFLSVLSTNSDTPQKALPSISLFVYGLLGFLLVLNLLGLVPFVYSATSNIWVAVSFALVFWTLLILSGWIKFPIESSAHLAPSGAPAALVPLLVLIETLSICIRPITLSVRLIANISAGHIIMGLIANALAVTSLHIAMLVFFVHIGYNMFELFVCFVQAYVFSLLVKLYSEEHPAH</sequence>
<evidence type="ECO:0000256" key="8">
    <source>
        <dbReference type="ARBA" id="ARBA00023065"/>
    </source>
</evidence>
<reference evidence="13" key="1">
    <citation type="submission" date="2015-02" db="EMBL/GenBank/DDBJ databases">
        <title>The mitochondrial genomes of the nudibranch mollusks, Melibe leonina and Tritonia diomedea, and their impact on gastropod phylogeny.</title>
        <authorList>
            <person name="Sevigny J.L."/>
            <person name="Kirouac L.E."/>
            <person name="Thomas W.K."/>
            <person name="Ramsdell J.S."/>
            <person name="Lawlor K.E."/>
            <person name="Sharifi O."/>
            <person name="Grewal S."/>
            <person name="Baysdorfer C."/>
            <person name="Curr K."/>
            <person name="Naimie A.A."/>
            <person name="Okamoto K."/>
            <person name="Murray J.A."/>
            <person name="Newcomb J.M."/>
        </authorList>
    </citation>
    <scope>NUCLEOTIDE SEQUENCE</scope>
</reference>
<evidence type="ECO:0000256" key="3">
    <source>
        <dbReference type="ARBA" id="ARBA00022448"/>
    </source>
</evidence>
<feature type="transmembrane region" description="Helical" evidence="12">
    <location>
        <begin position="162"/>
        <end position="188"/>
    </location>
</feature>
<organism evidence="13">
    <name type="scientific">Tritonia tetraquetra</name>
    <dbReference type="NCBI Taxonomy" id="2780533"/>
    <lineage>
        <taxon>Eukaryota</taxon>
        <taxon>Metazoa</taxon>
        <taxon>Spiralia</taxon>
        <taxon>Lophotrochozoa</taxon>
        <taxon>Mollusca</taxon>
        <taxon>Gastropoda</taxon>
        <taxon>Heterobranchia</taxon>
        <taxon>Euthyneura</taxon>
        <taxon>Nudipleura</taxon>
        <taxon>Nudibranchia</taxon>
        <taxon>Cladobranchia</taxon>
        <taxon>Dendronotoidea</taxon>
        <taxon>Tritoniidae</taxon>
        <taxon>Tritonia</taxon>
    </lineage>
</organism>
<keyword evidence="13" id="KW-0496">Mitochondrion</keyword>
<evidence type="ECO:0000256" key="4">
    <source>
        <dbReference type="ARBA" id="ARBA00022547"/>
    </source>
</evidence>
<keyword evidence="9 12" id="KW-0472">Membrane</keyword>
<keyword evidence="4" id="KW-0138">CF(0)</keyword>
<dbReference type="PANTHER" id="PTHR11410:SF0">
    <property type="entry name" value="ATP SYNTHASE SUBUNIT A"/>
    <property type="match status" value="1"/>
</dbReference>
<accession>A0A0F6QII9</accession>
<dbReference type="NCBIfam" id="TIGR01131">
    <property type="entry name" value="ATP_synt_6_or_A"/>
    <property type="match status" value="1"/>
</dbReference>
<dbReference type="Pfam" id="PF00119">
    <property type="entry name" value="ATP-synt_A"/>
    <property type="match status" value="1"/>
</dbReference>
<dbReference type="GO" id="GO:0045259">
    <property type="term" value="C:proton-transporting ATP synthase complex"/>
    <property type="evidence" value="ECO:0007669"/>
    <property type="project" value="UniProtKB-KW"/>
</dbReference>
<protein>
    <recommendedName>
        <fullName evidence="11">ATP synthase subunit a</fullName>
    </recommendedName>
</protein>
<dbReference type="PRINTS" id="PR00123">
    <property type="entry name" value="ATPASEA"/>
</dbReference>
<proteinExistence type="inferred from homology"/>
<dbReference type="GO" id="GO:0005743">
    <property type="term" value="C:mitochondrial inner membrane"/>
    <property type="evidence" value="ECO:0007669"/>
    <property type="project" value="UniProtKB-SubCell"/>
</dbReference>
<evidence type="ECO:0000256" key="12">
    <source>
        <dbReference type="SAM" id="Phobius"/>
    </source>
</evidence>
<geneLocation type="mitochondrion" evidence="13"/>
<keyword evidence="7 12" id="KW-1133">Transmembrane helix</keyword>
<keyword evidence="6" id="KW-0375">Hydrogen ion transport</keyword>
<comment type="similarity">
    <text evidence="2">Belongs to the ATPase A chain family.</text>
</comment>
<dbReference type="InterPro" id="IPR023011">
    <property type="entry name" value="ATP_synth_F0_asu_AS"/>
</dbReference>
<dbReference type="AlphaFoldDB" id="A0A0F6QII9"/>
<dbReference type="InterPro" id="IPR035908">
    <property type="entry name" value="F0_ATP_A_sf"/>
</dbReference>
<comment type="subcellular location">
    <subcellularLocation>
        <location evidence="1">Membrane</location>
        <topology evidence="1">Multi-pass membrane protein</topology>
    </subcellularLocation>
    <subcellularLocation>
        <location evidence="11">Mitochondrion inner membrane</location>
        <topology evidence="11">Multi-pass membrane protein</topology>
    </subcellularLocation>
</comment>
<evidence type="ECO:0000313" key="13">
    <source>
        <dbReference type="EMBL" id="AKE07291.1"/>
    </source>
</evidence>
<name>A0A0F6QII9_9GAST</name>
<evidence type="ECO:0000256" key="9">
    <source>
        <dbReference type="ARBA" id="ARBA00023136"/>
    </source>
</evidence>
<dbReference type="RefSeq" id="YP_009136686.1">
    <property type="nucleotide sequence ID" value="NC_026988.1"/>
</dbReference>
<evidence type="ECO:0000256" key="6">
    <source>
        <dbReference type="ARBA" id="ARBA00022781"/>
    </source>
</evidence>